<comment type="caution">
    <text evidence="2">The sequence shown here is derived from an EMBL/GenBank/DDBJ whole genome shotgun (WGS) entry which is preliminary data.</text>
</comment>
<gene>
    <name evidence="2" type="ORF">HNQ68_002324</name>
</gene>
<reference evidence="2 3" key="1">
    <citation type="submission" date="2020-08" db="EMBL/GenBank/DDBJ databases">
        <title>Genomic Encyclopedia of Type Strains, Phase IV (KMG-IV): sequencing the most valuable type-strain genomes for metagenomic binning, comparative biology and taxonomic classification.</title>
        <authorList>
            <person name="Goeker M."/>
        </authorList>
    </citation>
    <scope>NUCLEOTIDE SEQUENCE [LARGE SCALE GENOMIC DNA]</scope>
    <source>
        <strain evidence="2 3">DSM 25620</strain>
    </source>
</reference>
<keyword evidence="1" id="KW-0472">Membrane</keyword>
<evidence type="ECO:0000313" key="2">
    <source>
        <dbReference type="EMBL" id="MBB5091779.1"/>
    </source>
</evidence>
<feature type="transmembrane region" description="Helical" evidence="1">
    <location>
        <begin position="185"/>
        <end position="208"/>
    </location>
</feature>
<dbReference type="Proteomes" id="UP000531231">
    <property type="component" value="Unassembled WGS sequence"/>
</dbReference>
<evidence type="ECO:0000256" key="1">
    <source>
        <dbReference type="SAM" id="Phobius"/>
    </source>
</evidence>
<keyword evidence="3" id="KW-1185">Reference proteome</keyword>
<accession>A0A7W8AKY4</accession>
<dbReference type="AlphaFoldDB" id="A0A7W8AKY4"/>
<proteinExistence type="predicted"/>
<protein>
    <submittedName>
        <fullName evidence="2">Uncharacterized protein</fullName>
    </submittedName>
</protein>
<organism evidence="2 3">
    <name type="scientific">Pseudochrobactrum saccharolyticum</name>
    <dbReference type="NCBI Taxonomy" id="354352"/>
    <lineage>
        <taxon>Bacteria</taxon>
        <taxon>Pseudomonadati</taxon>
        <taxon>Pseudomonadota</taxon>
        <taxon>Alphaproteobacteria</taxon>
        <taxon>Hyphomicrobiales</taxon>
        <taxon>Brucellaceae</taxon>
        <taxon>Pseudochrobactrum</taxon>
    </lineage>
</organism>
<dbReference type="EMBL" id="JACHIL010000004">
    <property type="protein sequence ID" value="MBB5091779.1"/>
    <property type="molecule type" value="Genomic_DNA"/>
</dbReference>
<evidence type="ECO:0000313" key="3">
    <source>
        <dbReference type="Proteomes" id="UP000531231"/>
    </source>
</evidence>
<dbReference type="RefSeq" id="WP_151159997.1">
    <property type="nucleotide sequence ID" value="NZ_JACHIL010000004.1"/>
</dbReference>
<keyword evidence="1" id="KW-0812">Transmembrane</keyword>
<keyword evidence="1" id="KW-1133">Transmembrane helix</keyword>
<sequence length="219" mass="24655">MNKSEDDFTIYPSASVPEAHLSGEERLKAAIRQAKTAQADRLDSITDIRETDIARLELLLQDLQPVFDAVPAADEQWDFCLNKGMQPRLWLDASAFVMIARDRRSYRFVRDTRLGRIILADNKDIKVISEAVTRYIASRILERERLMDDWTSEVPVAGQQSAVAENSTEQSSSAEISENSALNKLLWFAGGALLGCLVLILALHYYGFTLPMLPELLPR</sequence>
<name>A0A7W8AKY4_9HYPH</name>